<sequence length="629" mass="65695">MTQTAEDLTLAGEFPPATREQWLALVEGTLKGAPFEKRLVSKTYDGLRIEPLYPSDRTARPVPARASGAPWLVLQRVDHPDPKAANAEALHDLENGATGLSLVFAGSLGARGYGIGGDSDTIAKVLADVRLDAIALDLQLSPQAKEAPQRIADLVAARGLSPGALDIRFGIDPLGAIAAFGKARIAWPEMAKEFVIRVRDLAARGFKGPFAVADGRVVHDAGGSEAQELAFMLSVALTYVRALEAEGIPLDAARKTVSFRVAADADQFLTIAKIRALRTLWARVEEACGLAPSHIVVTAETAWRMMTTRDPAVNMLRATVAVFAAGVGGADAVTVLPWTAPIGLPDRAARRIARNTQLILLEESYLSKVADPAAGAGGIEALTKELCGTAWTLFQEIEGAGGIWAALTQGLLQKKIAGVRTAREKAAASRRDPITGVSEFPNIAEATPNIIDVAPSAVTPVQASVTLEPLSAMRISAAFEALRDASDAALAKTGSRPKVFLANLGPLAGFTARATFTKNFFEAGGIQTIGNDGFLADGKTDLAALTAAYKASGATLACLCSSDDGYGREAVEAAKALTAAGCAHIYLAGRPGEREAEFKAAGIAHAIFMGCDLLATLTEAQRLAGTGTA</sequence>
<evidence type="ECO:0000256" key="3">
    <source>
        <dbReference type="ARBA" id="ARBA00022628"/>
    </source>
</evidence>
<evidence type="ECO:0000313" key="8">
    <source>
        <dbReference type="Proteomes" id="UP000249130"/>
    </source>
</evidence>
<organism evidence="7 8">
    <name type="scientific">Rhodoplanes roseus</name>
    <dbReference type="NCBI Taxonomy" id="29409"/>
    <lineage>
        <taxon>Bacteria</taxon>
        <taxon>Pseudomonadati</taxon>
        <taxon>Pseudomonadota</taxon>
        <taxon>Alphaproteobacteria</taxon>
        <taxon>Hyphomicrobiales</taxon>
        <taxon>Nitrobacteraceae</taxon>
        <taxon>Rhodoplanes</taxon>
    </lineage>
</organism>
<proteinExistence type="inferred from homology"/>
<dbReference type="Pfam" id="PF01642">
    <property type="entry name" value="MM_CoA_mutase"/>
    <property type="match status" value="1"/>
</dbReference>
<name>A0A327L7L3_9BRAD</name>
<comment type="caution">
    <text evidence="7">The sequence shown here is derived from an EMBL/GenBank/DDBJ whole genome shotgun (WGS) entry which is preliminary data.</text>
</comment>
<dbReference type="SUPFAM" id="SSF51703">
    <property type="entry name" value="Cobalamin (vitamin B12)-dependent enzymes"/>
    <property type="match status" value="1"/>
</dbReference>
<evidence type="ECO:0000259" key="6">
    <source>
        <dbReference type="Pfam" id="PF01642"/>
    </source>
</evidence>
<dbReference type="AlphaFoldDB" id="A0A327L7L3"/>
<evidence type="ECO:0000256" key="5">
    <source>
        <dbReference type="ARBA" id="ARBA00023285"/>
    </source>
</evidence>
<accession>A0A327L7L3</accession>
<dbReference type="Proteomes" id="UP000249130">
    <property type="component" value="Unassembled WGS sequence"/>
</dbReference>
<dbReference type="Gene3D" id="3.20.20.240">
    <property type="entry name" value="Methylmalonyl-CoA mutase"/>
    <property type="match status" value="1"/>
</dbReference>
<dbReference type="InterPro" id="IPR036724">
    <property type="entry name" value="Cobalamin-bd_sf"/>
</dbReference>
<dbReference type="PANTHER" id="PTHR48101:SF4">
    <property type="entry name" value="METHYLMALONYL-COA MUTASE, MITOCHONDRIAL"/>
    <property type="match status" value="1"/>
</dbReference>
<dbReference type="RefSeq" id="WP_111417095.1">
    <property type="nucleotide sequence ID" value="NZ_NPEX01000002.1"/>
</dbReference>
<dbReference type="Gene3D" id="3.40.50.280">
    <property type="entry name" value="Cobalamin-binding domain"/>
    <property type="match status" value="1"/>
</dbReference>
<keyword evidence="3" id="KW-0846">Cobalamin</keyword>
<gene>
    <name evidence="7" type="ORF">CH341_00580</name>
</gene>
<keyword evidence="5" id="KW-0170">Cobalt</keyword>
<dbReference type="PANTHER" id="PTHR48101">
    <property type="entry name" value="METHYLMALONYL-COA MUTASE, MITOCHONDRIAL-RELATED"/>
    <property type="match status" value="1"/>
</dbReference>
<comment type="similarity">
    <text evidence="2">Belongs to the methylmalonyl-CoA mutase family.</text>
</comment>
<evidence type="ECO:0000256" key="4">
    <source>
        <dbReference type="ARBA" id="ARBA00023235"/>
    </source>
</evidence>
<reference evidence="7 8" key="1">
    <citation type="submission" date="2017-07" db="EMBL/GenBank/DDBJ databases">
        <title>Draft Genome Sequences of Select Purple Nonsulfur Bacteria.</title>
        <authorList>
            <person name="Lasarre B."/>
            <person name="Mckinlay J.B."/>
        </authorList>
    </citation>
    <scope>NUCLEOTIDE SEQUENCE [LARGE SCALE GENOMIC DNA]</scope>
    <source>
        <strain evidence="7 8">DSM 5909</strain>
    </source>
</reference>
<dbReference type="GO" id="GO:0046872">
    <property type="term" value="F:metal ion binding"/>
    <property type="evidence" value="ECO:0007669"/>
    <property type="project" value="InterPro"/>
</dbReference>
<dbReference type="GO" id="GO:0016866">
    <property type="term" value="F:intramolecular transferase activity"/>
    <property type="evidence" value="ECO:0007669"/>
    <property type="project" value="InterPro"/>
</dbReference>
<dbReference type="SUPFAM" id="SSF52242">
    <property type="entry name" value="Cobalamin (vitamin B12)-binding domain"/>
    <property type="match status" value="1"/>
</dbReference>
<protein>
    <submittedName>
        <fullName evidence="7">Methylmalonyl-CoA mutase</fullName>
    </submittedName>
</protein>
<evidence type="ECO:0000313" key="7">
    <source>
        <dbReference type="EMBL" id="RAI46094.1"/>
    </source>
</evidence>
<feature type="domain" description="Methylmalonyl-CoA mutase alpha/beta chain catalytic" evidence="6">
    <location>
        <begin position="68"/>
        <end position="478"/>
    </location>
</feature>
<keyword evidence="8" id="KW-1185">Reference proteome</keyword>
<keyword evidence="4" id="KW-0413">Isomerase</keyword>
<dbReference type="InterPro" id="IPR016176">
    <property type="entry name" value="Cbl-dep_enz_cat"/>
</dbReference>
<evidence type="ECO:0000256" key="1">
    <source>
        <dbReference type="ARBA" id="ARBA00001922"/>
    </source>
</evidence>
<evidence type="ECO:0000256" key="2">
    <source>
        <dbReference type="ARBA" id="ARBA00008465"/>
    </source>
</evidence>
<dbReference type="InterPro" id="IPR006099">
    <property type="entry name" value="MeMalonylCoA_mutase_a/b_cat"/>
</dbReference>
<dbReference type="GO" id="GO:0031419">
    <property type="term" value="F:cobalamin binding"/>
    <property type="evidence" value="ECO:0007669"/>
    <property type="project" value="UniProtKB-KW"/>
</dbReference>
<dbReference type="EMBL" id="NPEX01000002">
    <property type="protein sequence ID" value="RAI46094.1"/>
    <property type="molecule type" value="Genomic_DNA"/>
</dbReference>
<dbReference type="OrthoDB" id="9762378at2"/>
<comment type="cofactor">
    <cofactor evidence="1">
        <name>adenosylcob(III)alamin</name>
        <dbReference type="ChEBI" id="CHEBI:18408"/>
    </cofactor>
</comment>
<dbReference type="CDD" id="cd03677">
    <property type="entry name" value="MM_CoA_mutase_beta"/>
    <property type="match status" value="1"/>
</dbReference>